<evidence type="ECO:0000259" key="11">
    <source>
        <dbReference type="Pfam" id="PF11975"/>
    </source>
</evidence>
<feature type="binding site" evidence="7">
    <location>
        <position position="102"/>
    </location>
    <ligand>
        <name>substrate</name>
    </ligand>
</feature>
<comment type="similarity">
    <text evidence="1 10">Belongs to the glycosyl hydrolase 4 family.</text>
</comment>
<evidence type="ECO:0000256" key="9">
    <source>
        <dbReference type="PIRSR" id="PIRSR601088-4"/>
    </source>
</evidence>
<dbReference type="Proteomes" id="UP000556084">
    <property type="component" value="Unassembled WGS sequence"/>
</dbReference>
<dbReference type="GO" id="GO:0046872">
    <property type="term" value="F:metal ion binding"/>
    <property type="evidence" value="ECO:0007669"/>
    <property type="project" value="UniProtKB-KW"/>
</dbReference>
<evidence type="ECO:0000256" key="6">
    <source>
        <dbReference type="ARBA" id="ARBA00023295"/>
    </source>
</evidence>
<dbReference type="PANTHER" id="PTHR32092:SF5">
    <property type="entry name" value="6-PHOSPHO-BETA-GLUCOSIDASE"/>
    <property type="match status" value="1"/>
</dbReference>
<comment type="caution">
    <text evidence="12">The sequence shown here is derived from an EMBL/GenBank/DDBJ whole genome shotgun (WGS) entry which is preliminary data.</text>
</comment>
<dbReference type="CDD" id="cd05296">
    <property type="entry name" value="GH4_P_beta_glucosidase"/>
    <property type="match status" value="1"/>
</dbReference>
<dbReference type="PRINTS" id="PR00732">
    <property type="entry name" value="GLHYDRLASE4"/>
</dbReference>
<dbReference type="InterPro" id="IPR036291">
    <property type="entry name" value="NAD(P)-bd_dom_sf"/>
</dbReference>
<evidence type="ECO:0000256" key="1">
    <source>
        <dbReference type="ARBA" id="ARBA00010141"/>
    </source>
</evidence>
<feature type="binding site" evidence="7">
    <location>
        <position position="156"/>
    </location>
    <ligand>
        <name>substrate</name>
    </ligand>
</feature>
<evidence type="ECO:0000256" key="7">
    <source>
        <dbReference type="PIRSR" id="PIRSR601088-2"/>
    </source>
</evidence>
<keyword evidence="8" id="KW-0408">Iron</keyword>
<reference evidence="12 13" key="1">
    <citation type="submission" date="2020-08" db="EMBL/GenBank/DDBJ databases">
        <title>Genomic Encyclopedia of Type Strains, Phase III (KMG-III): the genomes of soil and plant-associated and newly described type strains.</title>
        <authorList>
            <person name="Whitman W."/>
        </authorList>
    </citation>
    <scope>NUCLEOTIDE SEQUENCE [LARGE SCALE GENOMIC DNA]</scope>
    <source>
        <strain evidence="12 13">CECT 3266</strain>
    </source>
</reference>
<dbReference type="Gene3D" id="3.40.50.720">
    <property type="entry name" value="NAD(P)-binding Rossmann-like Domain"/>
    <property type="match status" value="1"/>
</dbReference>
<dbReference type="Pfam" id="PF02056">
    <property type="entry name" value="Glyco_hydro_4"/>
    <property type="match status" value="1"/>
</dbReference>
<dbReference type="Pfam" id="PF11975">
    <property type="entry name" value="Glyco_hydro_4C"/>
    <property type="match status" value="1"/>
</dbReference>
<dbReference type="SUPFAM" id="SSF56327">
    <property type="entry name" value="LDH C-terminal domain-like"/>
    <property type="match status" value="1"/>
</dbReference>
<protein>
    <submittedName>
        <fullName evidence="12">6-phospho-beta-glucosidase</fullName>
        <ecNumber evidence="12">3.2.1.86</ecNumber>
    </submittedName>
</protein>
<feature type="binding site" evidence="7">
    <location>
        <position position="273"/>
    </location>
    <ligand>
        <name>substrate</name>
    </ligand>
</feature>
<sequence length="441" mass="47509">MPNSPGGRPPSARKLTVVGGGSTYTPELVDGIARLRTALPVEELVLVDPDPERLELVGGLARRILARQGHPGRISWTDDLDAGADGADAVLLQLRVGGQAARQQDETWPLECGCVGQETTGAGGLAKALRTVPVALDIAERVRRRNPGAWLVDFTNPVGIVTRALLTAGHRAVGLCNVAIGFQRRFARLLGVRPDEVELEHVGLNHLTWERAVRVGGRDVLPGLLAEHGEAIAADLRMPRALLDRLGVVPSYYLRYFYGHDEVVEELRTKPSRAAEVAAMERKLLAMYGDPTLDEKPELLAKRGGAFYSEAAVALTSALLRTHGRDLDDRVADAGGGVQVVNTFNNGTLPFLPDDAVVEVPAVVDAKGAHPLPVRPLEPLYAGLVAHVTAYERLALEAALKGGRNRVFEALLAHPLIGQTAYADKLTDDLLAHNREYLPWA</sequence>
<feature type="site" description="Increases basicity of active site Tyr" evidence="9">
    <location>
        <position position="118"/>
    </location>
</feature>
<keyword evidence="8" id="KW-0170">Cobalt</keyword>
<evidence type="ECO:0000256" key="2">
    <source>
        <dbReference type="ARBA" id="ARBA00022723"/>
    </source>
</evidence>
<keyword evidence="13" id="KW-1185">Reference proteome</keyword>
<accession>A0A7W7PJQ8</accession>
<dbReference type="GO" id="GO:0008706">
    <property type="term" value="F:6-phospho-beta-glucosidase activity"/>
    <property type="evidence" value="ECO:0007669"/>
    <property type="project" value="UniProtKB-EC"/>
</dbReference>
<proteinExistence type="inferred from homology"/>
<dbReference type="InterPro" id="IPR015955">
    <property type="entry name" value="Lactate_DH/Glyco_Ohase_4_C"/>
</dbReference>
<dbReference type="EMBL" id="JACHJH010000002">
    <property type="protein sequence ID" value="MBB4892412.1"/>
    <property type="molecule type" value="Genomic_DNA"/>
</dbReference>
<gene>
    <name evidence="12" type="ORF">FHS39_001423</name>
</gene>
<keyword evidence="3 10" id="KW-0378">Hydrolase</keyword>
<name>A0A7W7PJQ8_9ACTN</name>
<evidence type="ECO:0000313" key="13">
    <source>
        <dbReference type="Proteomes" id="UP000556084"/>
    </source>
</evidence>
<dbReference type="Gene3D" id="3.90.110.10">
    <property type="entry name" value="Lactate dehydrogenase/glycoside hydrolase, family 4, C-terminal"/>
    <property type="match status" value="1"/>
</dbReference>
<dbReference type="InterPro" id="IPR001088">
    <property type="entry name" value="Glyco_hydro_4"/>
</dbReference>
<organism evidence="12 13">
    <name type="scientific">Streptomyces olivoverticillatus</name>
    <dbReference type="NCBI Taxonomy" id="66427"/>
    <lineage>
        <taxon>Bacteria</taxon>
        <taxon>Bacillati</taxon>
        <taxon>Actinomycetota</taxon>
        <taxon>Actinomycetes</taxon>
        <taxon>Kitasatosporales</taxon>
        <taxon>Streptomycetaceae</taxon>
        <taxon>Streptomyces</taxon>
    </lineage>
</organism>
<dbReference type="RefSeq" id="WP_184347387.1">
    <property type="nucleotide sequence ID" value="NZ_JACHJH010000002.1"/>
</dbReference>
<dbReference type="InterPro" id="IPR022616">
    <property type="entry name" value="Glyco_hydro_4_C"/>
</dbReference>
<dbReference type="GO" id="GO:0005975">
    <property type="term" value="P:carbohydrate metabolic process"/>
    <property type="evidence" value="ECO:0007669"/>
    <property type="project" value="InterPro"/>
</dbReference>
<dbReference type="GO" id="GO:0016616">
    <property type="term" value="F:oxidoreductase activity, acting on the CH-OH group of donors, NAD or NADP as acceptor"/>
    <property type="evidence" value="ECO:0007669"/>
    <property type="project" value="InterPro"/>
</dbReference>
<keyword evidence="5 8" id="KW-0464">Manganese</keyword>
<keyword evidence="4 10" id="KW-0520">NAD</keyword>
<comment type="cofactor">
    <cofactor evidence="10">
        <name>NAD(+)</name>
        <dbReference type="ChEBI" id="CHEBI:57540"/>
    </cofactor>
    <text evidence="10">Binds 1 NAD(+) per subunit.</text>
</comment>
<evidence type="ECO:0000256" key="3">
    <source>
        <dbReference type="ARBA" id="ARBA00022801"/>
    </source>
</evidence>
<evidence type="ECO:0000313" key="12">
    <source>
        <dbReference type="EMBL" id="MBB4892412.1"/>
    </source>
</evidence>
<keyword evidence="2 8" id="KW-0479">Metal-binding</keyword>
<dbReference type="AlphaFoldDB" id="A0A7W7PJQ8"/>
<feature type="domain" description="Glycosyl hydrolase family 4 C-terminal" evidence="11">
    <location>
        <begin position="202"/>
        <end position="417"/>
    </location>
</feature>
<evidence type="ECO:0000256" key="10">
    <source>
        <dbReference type="RuleBase" id="RU361152"/>
    </source>
</evidence>
<evidence type="ECO:0000256" key="4">
    <source>
        <dbReference type="ARBA" id="ARBA00023027"/>
    </source>
</evidence>
<keyword evidence="8" id="KW-0533">Nickel</keyword>
<feature type="binding site" evidence="8">
    <location>
        <position position="176"/>
    </location>
    <ligand>
        <name>Mn(2+)</name>
        <dbReference type="ChEBI" id="CHEBI:29035"/>
    </ligand>
</feature>
<keyword evidence="6 10" id="KW-0326">Glycosidase</keyword>
<dbReference type="PANTHER" id="PTHR32092">
    <property type="entry name" value="6-PHOSPHO-BETA-GLUCOSIDASE-RELATED"/>
    <property type="match status" value="1"/>
</dbReference>
<evidence type="ECO:0000256" key="5">
    <source>
        <dbReference type="ARBA" id="ARBA00023211"/>
    </source>
</evidence>
<evidence type="ECO:0000256" key="8">
    <source>
        <dbReference type="PIRSR" id="PIRSR601088-3"/>
    </source>
</evidence>
<feature type="binding site" evidence="8">
    <location>
        <position position="206"/>
    </location>
    <ligand>
        <name>Mn(2+)</name>
        <dbReference type="ChEBI" id="CHEBI:29035"/>
    </ligand>
</feature>
<dbReference type="SUPFAM" id="SSF51735">
    <property type="entry name" value="NAD(P)-binding Rossmann-fold domains"/>
    <property type="match status" value="1"/>
</dbReference>
<dbReference type="EC" id="3.2.1.86" evidence="12"/>